<sequence>MVVVLSGKAKQEIAYSTRLTNAFGGRDYAAAGLCDFLLRALLDWLLGTEVSAFLLSGPAQARGGLPTARSQLAKCRQLSHGHGLPRSCACATEWYLFWLWFSMEEEQRLVILLLYN</sequence>
<evidence type="ECO:0000313" key="1">
    <source>
        <dbReference type="EMBL" id="ARF15032.1"/>
    </source>
</evidence>
<gene>
    <name evidence="1" type="ORF">SporoS204_13275</name>
</gene>
<name>A0ABM6JXW4_SPOUR</name>
<dbReference type="EMBL" id="CP015108">
    <property type="protein sequence ID" value="ARF15032.1"/>
    <property type="molecule type" value="Genomic_DNA"/>
</dbReference>
<organism evidence="1 2">
    <name type="scientific">Sporosarcina ureae</name>
    <dbReference type="NCBI Taxonomy" id="1571"/>
    <lineage>
        <taxon>Bacteria</taxon>
        <taxon>Bacillati</taxon>
        <taxon>Bacillota</taxon>
        <taxon>Bacilli</taxon>
        <taxon>Bacillales</taxon>
        <taxon>Caryophanaceae</taxon>
        <taxon>Sporosarcina</taxon>
    </lineage>
</organism>
<protein>
    <submittedName>
        <fullName evidence="1">Uncharacterized protein</fullName>
    </submittedName>
</protein>
<proteinExistence type="predicted"/>
<evidence type="ECO:0000313" key="2">
    <source>
        <dbReference type="Proteomes" id="UP000192486"/>
    </source>
</evidence>
<accession>A0ABM6JXW4</accession>
<reference evidence="1 2" key="1">
    <citation type="submission" date="2016-04" db="EMBL/GenBank/DDBJ databases">
        <title>Comparative Genomics and Epigenetics of Sporosarcina ureae.</title>
        <authorList>
            <person name="Oliver A.S."/>
            <person name="Cooper K.K."/>
        </authorList>
    </citation>
    <scope>NUCLEOTIDE SEQUENCE [LARGE SCALE GENOMIC DNA]</scope>
    <source>
        <strain evidence="1 2">S204</strain>
    </source>
</reference>
<dbReference type="Proteomes" id="UP000192486">
    <property type="component" value="Chromosome"/>
</dbReference>
<keyword evidence="2" id="KW-1185">Reference proteome</keyword>